<proteinExistence type="inferred from homology"/>
<keyword evidence="7" id="KW-0689">Ribosomal protein</keyword>
<keyword evidence="5 6" id="KW-0949">S-adenosyl-L-methionine</keyword>
<evidence type="ECO:0000256" key="2">
    <source>
        <dbReference type="ARBA" id="ARBA00022490"/>
    </source>
</evidence>
<evidence type="ECO:0000256" key="1">
    <source>
        <dbReference type="ARBA" id="ARBA00009741"/>
    </source>
</evidence>
<dbReference type="STRING" id="1125411.W908_06880"/>
<dbReference type="HAMAP" id="MF_00735">
    <property type="entry name" value="Methyltr_PrmA"/>
    <property type="match status" value="1"/>
</dbReference>
<evidence type="ECO:0000313" key="8">
    <source>
        <dbReference type="Proteomes" id="UP000068905"/>
    </source>
</evidence>
<keyword evidence="8" id="KW-1185">Reference proteome</keyword>
<dbReference type="GO" id="GO:0016279">
    <property type="term" value="F:protein-lysine N-methyltransferase activity"/>
    <property type="evidence" value="ECO:0007669"/>
    <property type="project" value="TreeGrafter"/>
</dbReference>
<protein>
    <recommendedName>
        <fullName evidence="6">Ribosomal protein L11 methyltransferase</fullName>
        <shortName evidence="6">L11 Mtase</shortName>
        <ecNumber evidence="6">2.1.1.-</ecNumber>
    </recommendedName>
</protein>
<comment type="similarity">
    <text evidence="1 6">Belongs to the methyltransferase superfamily. PrmA family.</text>
</comment>
<keyword evidence="3 6" id="KW-0489">Methyltransferase</keyword>
<dbReference type="InterPro" id="IPR029063">
    <property type="entry name" value="SAM-dependent_MTases_sf"/>
</dbReference>
<dbReference type="InterPro" id="IPR004498">
    <property type="entry name" value="Ribosomal_PrmA_MeTrfase"/>
</dbReference>
<feature type="binding site" evidence="6">
    <location>
        <position position="144"/>
    </location>
    <ligand>
        <name>S-adenosyl-L-methionine</name>
        <dbReference type="ChEBI" id="CHEBI:59789"/>
    </ligand>
</feature>
<reference evidence="7 8" key="1">
    <citation type="journal article" date="2015" name="Genome Announc.">
        <title>Genome Sequence of 'Candidatus Thioglobus singularis' Strain PS1, a Mixotroph from the SUP05 Clade of Marine Gammaproteobacteria.</title>
        <authorList>
            <person name="Marshall K.T."/>
            <person name="Morris R.M."/>
        </authorList>
    </citation>
    <scope>NUCLEOTIDE SEQUENCE [LARGE SCALE GENOMIC DNA]</scope>
    <source>
        <strain evidence="7 8">PS1</strain>
    </source>
</reference>
<keyword evidence="4 6" id="KW-0808">Transferase</keyword>
<dbReference type="GO" id="GO:0032259">
    <property type="term" value="P:methylation"/>
    <property type="evidence" value="ECO:0007669"/>
    <property type="project" value="UniProtKB-KW"/>
</dbReference>
<dbReference type="PANTHER" id="PTHR43648:SF1">
    <property type="entry name" value="ELECTRON TRANSFER FLAVOPROTEIN BETA SUBUNIT LYSINE METHYLTRANSFERASE"/>
    <property type="match status" value="1"/>
</dbReference>
<dbReference type="PANTHER" id="PTHR43648">
    <property type="entry name" value="ELECTRON TRANSFER FLAVOPROTEIN BETA SUBUNIT LYSINE METHYLTRANSFERASE"/>
    <property type="match status" value="1"/>
</dbReference>
<sequence>MDWQQISFEVQKSEVDLISEVLVGLGSLSITFKDAQGNDIYEPPVGTTPLWEKVTVTALFSSEMSKDYVEKTILEICDINISDASSLKDKVWEKECQKDFPAMQFGKKLWVCPSWDIKPELSTGAIVIEMDPGLAFGTGTHQTTSLCLEYLDENPPVNLDVIDFGCGTGILAIAAAKLKAKSVLAIDNDPQAVMASHENANKNHCNDVINTIHSMDQDNSSRCDLLIANILANPIIELEPLFSEFLKSNGTILLSGIIKDQVKEVVSCYSQNFTGIKLANKDEWYRISATRKFS</sequence>
<dbReference type="RefSeq" id="WP_053820479.1">
    <property type="nucleotide sequence ID" value="NZ_CP006911.1"/>
</dbReference>
<dbReference type="OrthoDB" id="9785995at2"/>
<comment type="subcellular location">
    <subcellularLocation>
        <location evidence="6">Cytoplasm</location>
    </subcellularLocation>
</comment>
<gene>
    <name evidence="6 7" type="primary">prmA</name>
    <name evidence="7" type="ORF">W908_06880</name>
</gene>
<keyword evidence="2 6" id="KW-0963">Cytoplasm</keyword>
<dbReference type="GO" id="GO:0005840">
    <property type="term" value="C:ribosome"/>
    <property type="evidence" value="ECO:0007669"/>
    <property type="project" value="UniProtKB-KW"/>
</dbReference>
<dbReference type="KEGG" id="tsn:W908_06880"/>
<evidence type="ECO:0000313" key="7">
    <source>
        <dbReference type="EMBL" id="ALE02279.1"/>
    </source>
</evidence>
<dbReference type="Pfam" id="PF06325">
    <property type="entry name" value="PrmA"/>
    <property type="match status" value="1"/>
</dbReference>
<accession>A0A0M4M3G3</accession>
<feature type="binding site" evidence="6">
    <location>
        <position position="165"/>
    </location>
    <ligand>
        <name>S-adenosyl-L-methionine</name>
        <dbReference type="ChEBI" id="CHEBI:59789"/>
    </ligand>
</feature>
<evidence type="ECO:0000256" key="6">
    <source>
        <dbReference type="HAMAP-Rule" id="MF_00735"/>
    </source>
</evidence>
<comment type="function">
    <text evidence="6">Methylates ribosomal protein L11.</text>
</comment>
<dbReference type="InterPro" id="IPR050078">
    <property type="entry name" value="Ribosomal_L11_MeTrfase_PrmA"/>
</dbReference>
<dbReference type="Gene3D" id="3.40.50.150">
    <property type="entry name" value="Vaccinia Virus protein VP39"/>
    <property type="match status" value="1"/>
</dbReference>
<dbReference type="EC" id="2.1.1.-" evidence="6"/>
<dbReference type="NCBIfam" id="TIGR00406">
    <property type="entry name" value="prmA"/>
    <property type="match status" value="1"/>
</dbReference>
<dbReference type="EMBL" id="CP006911">
    <property type="protein sequence ID" value="ALE02279.1"/>
    <property type="molecule type" value="Genomic_DNA"/>
</dbReference>
<feature type="binding site" evidence="6">
    <location>
        <position position="187"/>
    </location>
    <ligand>
        <name>S-adenosyl-L-methionine</name>
        <dbReference type="ChEBI" id="CHEBI:59789"/>
    </ligand>
</feature>
<dbReference type="PATRIC" id="fig|1125411.7.peg.1355"/>
<dbReference type="PIRSF" id="PIRSF000401">
    <property type="entry name" value="RPL11_MTase"/>
    <property type="match status" value="1"/>
</dbReference>
<dbReference type="Proteomes" id="UP000068905">
    <property type="component" value="Chromosome"/>
</dbReference>
<comment type="catalytic activity">
    <reaction evidence="6">
        <text>L-lysyl-[protein] + 3 S-adenosyl-L-methionine = N(6),N(6),N(6)-trimethyl-L-lysyl-[protein] + 3 S-adenosyl-L-homocysteine + 3 H(+)</text>
        <dbReference type="Rhea" id="RHEA:54192"/>
        <dbReference type="Rhea" id="RHEA-COMP:9752"/>
        <dbReference type="Rhea" id="RHEA-COMP:13826"/>
        <dbReference type="ChEBI" id="CHEBI:15378"/>
        <dbReference type="ChEBI" id="CHEBI:29969"/>
        <dbReference type="ChEBI" id="CHEBI:57856"/>
        <dbReference type="ChEBI" id="CHEBI:59789"/>
        <dbReference type="ChEBI" id="CHEBI:61961"/>
    </reaction>
</comment>
<evidence type="ECO:0000256" key="3">
    <source>
        <dbReference type="ARBA" id="ARBA00022603"/>
    </source>
</evidence>
<evidence type="ECO:0000256" key="4">
    <source>
        <dbReference type="ARBA" id="ARBA00022679"/>
    </source>
</evidence>
<name>A0A0M4M3G3_9GAMM</name>
<dbReference type="GO" id="GO:0005829">
    <property type="term" value="C:cytosol"/>
    <property type="evidence" value="ECO:0007669"/>
    <property type="project" value="TreeGrafter"/>
</dbReference>
<dbReference type="AlphaFoldDB" id="A0A0M4M3G3"/>
<feature type="binding site" evidence="6">
    <location>
        <position position="229"/>
    </location>
    <ligand>
        <name>S-adenosyl-L-methionine</name>
        <dbReference type="ChEBI" id="CHEBI:59789"/>
    </ligand>
</feature>
<evidence type="ECO:0000256" key="5">
    <source>
        <dbReference type="ARBA" id="ARBA00022691"/>
    </source>
</evidence>
<dbReference type="SUPFAM" id="SSF53335">
    <property type="entry name" value="S-adenosyl-L-methionine-dependent methyltransferases"/>
    <property type="match status" value="1"/>
</dbReference>
<organism evidence="7 8">
    <name type="scientific">Candidatus Pseudothioglobus singularis PS1</name>
    <dbReference type="NCBI Taxonomy" id="1125411"/>
    <lineage>
        <taxon>Bacteria</taxon>
        <taxon>Pseudomonadati</taxon>
        <taxon>Pseudomonadota</taxon>
        <taxon>Gammaproteobacteria</taxon>
        <taxon>Candidatus Pseudothioglobaceae</taxon>
        <taxon>Candidatus Pseudothioglobus</taxon>
    </lineage>
</organism>
<keyword evidence="7" id="KW-0687">Ribonucleoprotein</keyword>